<evidence type="ECO:0000256" key="5">
    <source>
        <dbReference type="ARBA" id="ARBA00022840"/>
    </source>
</evidence>
<dbReference type="EMBL" id="JALBUR010000072">
    <property type="protein sequence ID" value="MDX8420687.1"/>
    <property type="molecule type" value="Genomic_DNA"/>
</dbReference>
<dbReference type="RefSeq" id="WP_370596780.1">
    <property type="nucleotide sequence ID" value="NZ_JALBUR010000072.1"/>
</dbReference>
<dbReference type="AlphaFoldDB" id="A0AB35U4B6"/>
<dbReference type="GO" id="GO:0016301">
    <property type="term" value="F:kinase activity"/>
    <property type="evidence" value="ECO:0007669"/>
    <property type="project" value="UniProtKB-KW"/>
</dbReference>
<dbReference type="PANTHER" id="PTHR43085">
    <property type="entry name" value="HEXOKINASE FAMILY MEMBER"/>
    <property type="match status" value="1"/>
</dbReference>
<evidence type="ECO:0000259" key="7">
    <source>
        <dbReference type="Pfam" id="PF00294"/>
    </source>
</evidence>
<feature type="region of interest" description="Disordered" evidence="6">
    <location>
        <begin position="85"/>
        <end position="114"/>
    </location>
</feature>
<keyword evidence="9" id="KW-1185">Reference proteome</keyword>
<dbReference type="Pfam" id="PF00294">
    <property type="entry name" value="PfkB"/>
    <property type="match status" value="1"/>
</dbReference>
<dbReference type="Proteomes" id="UP001286174">
    <property type="component" value="Unassembled WGS sequence"/>
</dbReference>
<evidence type="ECO:0000313" key="9">
    <source>
        <dbReference type="Proteomes" id="UP001286174"/>
    </source>
</evidence>
<sequence>MLSRLHRKTVFIGKVGNDGFGQMLARTVVEQGISDLGLRYDDKVHTTLALVLKLENGDRDFAFYRNPGADVVIIPELSEPSFRTFEASVPRRQGQSDSDSSFRWPRPPFRNTTA</sequence>
<gene>
    <name evidence="8" type="ORF">MOZ60_11425</name>
</gene>
<dbReference type="InterPro" id="IPR050306">
    <property type="entry name" value="PfkB_Carbo_kinase"/>
</dbReference>
<evidence type="ECO:0000256" key="4">
    <source>
        <dbReference type="ARBA" id="ARBA00022777"/>
    </source>
</evidence>
<evidence type="ECO:0000256" key="2">
    <source>
        <dbReference type="ARBA" id="ARBA00022679"/>
    </source>
</evidence>
<name>A0AB35U4B6_9FIRM</name>
<reference evidence="8 9" key="1">
    <citation type="submission" date="2022-03" db="EMBL/GenBank/DDBJ databases">
        <title>Novel taxa within the pig intestine.</title>
        <authorList>
            <person name="Wylensek D."/>
            <person name="Bishof K."/>
            <person name="Afrizal A."/>
            <person name="Clavel T."/>
        </authorList>
    </citation>
    <scope>NUCLEOTIDE SEQUENCE [LARGE SCALE GENOMIC DNA]</scope>
    <source>
        <strain evidence="8 9">CLA-KB-P133</strain>
    </source>
</reference>
<dbReference type="GO" id="GO:0005524">
    <property type="term" value="F:ATP binding"/>
    <property type="evidence" value="ECO:0007669"/>
    <property type="project" value="UniProtKB-KW"/>
</dbReference>
<accession>A0AB35U4B6</accession>
<dbReference type="Gene3D" id="2.20.150.10">
    <property type="entry name" value="putative 5-dehydro-2- deoxygluconokinase"/>
    <property type="match status" value="1"/>
</dbReference>
<comment type="similarity">
    <text evidence="1">Belongs to the carbohydrate kinase PfkB family.</text>
</comment>
<dbReference type="SUPFAM" id="SSF53613">
    <property type="entry name" value="Ribokinase-like"/>
    <property type="match status" value="1"/>
</dbReference>
<evidence type="ECO:0000256" key="1">
    <source>
        <dbReference type="ARBA" id="ARBA00010688"/>
    </source>
</evidence>
<keyword evidence="2" id="KW-0808">Transferase</keyword>
<evidence type="ECO:0000256" key="6">
    <source>
        <dbReference type="SAM" id="MobiDB-lite"/>
    </source>
</evidence>
<keyword evidence="3" id="KW-0547">Nucleotide-binding</keyword>
<comment type="caution">
    <text evidence="8">The sequence shown here is derived from an EMBL/GenBank/DDBJ whole genome shotgun (WGS) entry which is preliminary data.</text>
</comment>
<dbReference type="Gene3D" id="3.40.1190.20">
    <property type="match status" value="1"/>
</dbReference>
<keyword evidence="5" id="KW-0067">ATP-binding</keyword>
<dbReference type="InterPro" id="IPR023314">
    <property type="entry name" value="Myo_inos_IolC-like_sf"/>
</dbReference>
<organism evidence="8 9">
    <name type="scientific">Grylomicrobium aquisgranensis</name>
    <dbReference type="NCBI Taxonomy" id="2926318"/>
    <lineage>
        <taxon>Bacteria</taxon>
        <taxon>Bacillati</taxon>
        <taxon>Bacillota</taxon>
        <taxon>Erysipelotrichia</taxon>
        <taxon>Erysipelotrichales</taxon>
        <taxon>Erysipelotrichaceae</taxon>
        <taxon>Grylomicrobium</taxon>
    </lineage>
</organism>
<keyword evidence="4 8" id="KW-0418">Kinase</keyword>
<dbReference type="InterPro" id="IPR011611">
    <property type="entry name" value="PfkB_dom"/>
</dbReference>
<evidence type="ECO:0000313" key="8">
    <source>
        <dbReference type="EMBL" id="MDX8420687.1"/>
    </source>
</evidence>
<dbReference type="PANTHER" id="PTHR43085:SF1">
    <property type="entry name" value="PSEUDOURIDINE KINASE-RELATED"/>
    <property type="match status" value="1"/>
</dbReference>
<protein>
    <submittedName>
        <fullName evidence="8">PfkB family carbohydrate kinase</fullName>
    </submittedName>
</protein>
<evidence type="ECO:0000256" key="3">
    <source>
        <dbReference type="ARBA" id="ARBA00022741"/>
    </source>
</evidence>
<dbReference type="InterPro" id="IPR029056">
    <property type="entry name" value="Ribokinase-like"/>
</dbReference>
<feature type="non-terminal residue" evidence="8">
    <location>
        <position position="114"/>
    </location>
</feature>
<proteinExistence type="inferred from homology"/>
<feature type="domain" description="Carbohydrate kinase PfkB" evidence="7">
    <location>
        <begin position="2"/>
        <end position="70"/>
    </location>
</feature>